<organism evidence="1 2">
    <name type="scientific">Planococcus rifietoensis</name>
    <dbReference type="NCBI Taxonomy" id="200991"/>
    <lineage>
        <taxon>Bacteria</taxon>
        <taxon>Bacillati</taxon>
        <taxon>Bacillota</taxon>
        <taxon>Bacilli</taxon>
        <taxon>Bacillales</taxon>
        <taxon>Caryophanaceae</taxon>
        <taxon>Planococcus</taxon>
    </lineage>
</organism>
<sequence length="252" mass="27763">MAEDAKSPAKKGSTRREFLRNSGLTVGGVVLGGALGSLLGGKEQVATHDVAPAPQLTVNPAEALQFFTPDQYRLTQAAAERIYPKDDHGPGAMELNAAIYIDHQLASPWGINSKEYMAAPFFEAEETQGSQIRILRKDLFLLGLKALDAYSQKQYDNPFIDLEPEQQDQVLTDFSDGKVPDISGVKSPLFFSLLRTLTIEGVYADPLYGGNKNMEGWAMRKYPGSRMAYVKEIQQDEFVELPPQGLNSHMGH</sequence>
<protein>
    <submittedName>
        <fullName evidence="1">Dehydrogenase</fullName>
    </submittedName>
</protein>
<accession>A0A0U2PA59</accession>
<evidence type="ECO:0000313" key="1">
    <source>
        <dbReference type="EMBL" id="ALS74823.1"/>
    </source>
</evidence>
<dbReference type="EMBL" id="CP013659">
    <property type="protein sequence ID" value="ALS74823.1"/>
    <property type="molecule type" value="Genomic_DNA"/>
</dbReference>
<proteinExistence type="predicted"/>
<dbReference type="InterPro" id="IPR006311">
    <property type="entry name" value="TAT_signal"/>
</dbReference>
<dbReference type="AlphaFoldDB" id="A0A0U2PA59"/>
<keyword evidence="2" id="KW-1185">Reference proteome</keyword>
<dbReference type="OrthoDB" id="8400810at2"/>
<dbReference type="Proteomes" id="UP000067683">
    <property type="component" value="Chromosome"/>
</dbReference>
<dbReference type="Pfam" id="PF13618">
    <property type="entry name" value="Gluconate_2-dh3"/>
    <property type="match status" value="1"/>
</dbReference>
<gene>
    <name evidence="1" type="ORF">AUC31_06110</name>
</gene>
<evidence type="ECO:0000313" key="2">
    <source>
        <dbReference type="Proteomes" id="UP000067683"/>
    </source>
</evidence>
<dbReference type="KEGG" id="prt:AUC31_06110"/>
<reference evidence="1" key="1">
    <citation type="submission" date="2016-01" db="EMBL/GenBank/DDBJ databases">
        <title>Complete genome of Planococcus rifietoensis type strain M8.</title>
        <authorList>
            <person name="See-Too W.S."/>
        </authorList>
    </citation>
    <scope>NUCLEOTIDE SEQUENCE [LARGE SCALE GENOMIC DNA]</scope>
    <source>
        <strain evidence="1">M8</strain>
    </source>
</reference>
<dbReference type="RefSeq" id="WP_058381530.1">
    <property type="nucleotide sequence ID" value="NZ_CP013659.2"/>
</dbReference>
<name>A0A0U2PA59_9BACL</name>
<dbReference type="STRING" id="200991.AUC31_06110"/>
<dbReference type="PROSITE" id="PS51318">
    <property type="entry name" value="TAT"/>
    <property type="match status" value="1"/>
</dbReference>
<dbReference type="InterPro" id="IPR027056">
    <property type="entry name" value="Gluconate_2DH_su3"/>
</dbReference>